<evidence type="ECO:0000256" key="2">
    <source>
        <dbReference type="ARBA" id="ARBA00012438"/>
    </source>
</evidence>
<reference evidence="13 14" key="1">
    <citation type="submission" date="2016-10" db="EMBL/GenBank/DDBJ databases">
        <authorList>
            <person name="de Groot N.N."/>
        </authorList>
    </citation>
    <scope>NUCLEOTIDE SEQUENCE [LARGE SCALE GENOMIC DNA]</scope>
    <source>
        <strain evidence="13 14">DSM 29433</strain>
    </source>
</reference>
<dbReference type="Pfam" id="PF08447">
    <property type="entry name" value="PAS_3"/>
    <property type="match status" value="1"/>
</dbReference>
<dbReference type="OrthoDB" id="9760752at2"/>
<keyword evidence="3" id="KW-0597">Phosphoprotein</keyword>
<dbReference type="RefSeq" id="WP_090210088.1">
    <property type="nucleotide sequence ID" value="NZ_FOZM01000003.1"/>
</dbReference>
<sequence length="489" mass="53903">MEDVFGLQDFNLQSASVVSAALGQAPIAALLFLPDDDFTLLWRNDAHARMSQSVGIDVVGKGMFEAFAANETDDGDAARGAIQDAVGEILKTSKPVEIGPYRYDLRSPSGEFVEHHWHIRMSPVSEDGTIIAILQLGQDVTRQVLDQKFSASLQRSAYSTAAVSFFNYDPETDKFERAAAVDEMFGFAPDEAGDFAAPFFERVHKDDIQAVYDEVERIFAAPQGEIAAFDYRVPQSDGTERFLRIRAEVTLDPKDRRPRLVGTFVDLTDVETARQQLERELQLRKSVVQEANHRIKNSLAIAASMLRMDRNEIKRGGGEASKAAIEALDAFESRISAISGAHGLMQLSEEKTDVSLRDLLDQLVSQMGSTVDMDPDTIKASFEGEDKRINSDLATTLAMIVNELVTNGLKYGLNKSGDLDLSVQTVTSDDQVVIVVKNKIERLTPIDAIKSSRLGSMLVQQLANDHNATVEATTDDTFYTVKFVLPLVD</sequence>
<evidence type="ECO:0000256" key="10">
    <source>
        <dbReference type="ARBA" id="ARBA00022840"/>
    </source>
</evidence>
<organism evidence="13 14">
    <name type="scientific">Yoonia litorea</name>
    <dbReference type="NCBI Taxonomy" id="1123755"/>
    <lineage>
        <taxon>Bacteria</taxon>
        <taxon>Pseudomonadati</taxon>
        <taxon>Pseudomonadota</taxon>
        <taxon>Alphaproteobacteria</taxon>
        <taxon>Rhodobacterales</taxon>
        <taxon>Paracoccaceae</taxon>
        <taxon>Yoonia</taxon>
    </lineage>
</organism>
<dbReference type="Gene3D" id="3.30.565.10">
    <property type="entry name" value="Histidine kinase-like ATPase, C-terminal domain"/>
    <property type="match status" value="1"/>
</dbReference>
<evidence type="ECO:0000256" key="6">
    <source>
        <dbReference type="ARBA" id="ARBA00022679"/>
    </source>
</evidence>
<dbReference type="InterPro" id="IPR011102">
    <property type="entry name" value="Sig_transdc_His_kinase_HWE"/>
</dbReference>
<dbReference type="CDD" id="cd00130">
    <property type="entry name" value="PAS"/>
    <property type="match status" value="1"/>
</dbReference>
<dbReference type="SUPFAM" id="SSF55874">
    <property type="entry name" value="ATPase domain of HSP90 chaperone/DNA topoisomerase II/histidine kinase"/>
    <property type="match status" value="1"/>
</dbReference>
<evidence type="ECO:0000256" key="9">
    <source>
        <dbReference type="ARBA" id="ARBA00022777"/>
    </source>
</evidence>
<dbReference type="InterPro" id="IPR036890">
    <property type="entry name" value="HATPase_C_sf"/>
</dbReference>
<dbReference type="Gene3D" id="3.30.450.20">
    <property type="entry name" value="PAS domain"/>
    <property type="match status" value="2"/>
</dbReference>
<dbReference type="InterPro" id="IPR035965">
    <property type="entry name" value="PAS-like_dom_sf"/>
</dbReference>
<dbReference type="InterPro" id="IPR011495">
    <property type="entry name" value="Sig_transdc_His_kin_sub2_dim/P"/>
</dbReference>
<dbReference type="EMBL" id="FOZM01000003">
    <property type="protein sequence ID" value="SFS21838.1"/>
    <property type="molecule type" value="Genomic_DNA"/>
</dbReference>
<dbReference type="InterPro" id="IPR000700">
    <property type="entry name" value="PAS-assoc_C"/>
</dbReference>
<keyword evidence="4" id="KW-0285">Flavoprotein</keyword>
<proteinExistence type="predicted"/>
<dbReference type="Pfam" id="PF08448">
    <property type="entry name" value="PAS_4"/>
    <property type="match status" value="1"/>
</dbReference>
<dbReference type="GO" id="GO:0005524">
    <property type="term" value="F:ATP binding"/>
    <property type="evidence" value="ECO:0007669"/>
    <property type="project" value="UniProtKB-KW"/>
</dbReference>
<dbReference type="GO" id="GO:0004673">
    <property type="term" value="F:protein histidine kinase activity"/>
    <property type="evidence" value="ECO:0007669"/>
    <property type="project" value="UniProtKB-EC"/>
</dbReference>
<protein>
    <recommendedName>
        <fullName evidence="2">histidine kinase</fullName>
        <ecNumber evidence="2">2.7.13.3</ecNumber>
    </recommendedName>
</protein>
<evidence type="ECO:0000256" key="1">
    <source>
        <dbReference type="ARBA" id="ARBA00000085"/>
    </source>
</evidence>
<evidence type="ECO:0000256" key="4">
    <source>
        <dbReference type="ARBA" id="ARBA00022630"/>
    </source>
</evidence>
<dbReference type="InterPro" id="IPR000014">
    <property type="entry name" value="PAS"/>
</dbReference>
<keyword evidence="9" id="KW-0418">Kinase</keyword>
<keyword evidence="5" id="KW-0288">FMN</keyword>
<dbReference type="SUPFAM" id="SSF55785">
    <property type="entry name" value="PYP-like sensor domain (PAS domain)"/>
    <property type="match status" value="1"/>
</dbReference>
<dbReference type="STRING" id="1123755.SAMN05444714_2969"/>
<dbReference type="PANTHER" id="PTHR41523">
    <property type="entry name" value="TWO-COMPONENT SYSTEM SENSOR PROTEIN"/>
    <property type="match status" value="1"/>
</dbReference>
<dbReference type="SMART" id="SM00911">
    <property type="entry name" value="HWE_HK"/>
    <property type="match status" value="1"/>
</dbReference>
<evidence type="ECO:0000256" key="8">
    <source>
        <dbReference type="ARBA" id="ARBA00022741"/>
    </source>
</evidence>
<name>A0A1I6N222_9RHOB</name>
<evidence type="ECO:0000256" key="7">
    <source>
        <dbReference type="ARBA" id="ARBA00022737"/>
    </source>
</evidence>
<dbReference type="Pfam" id="PF07568">
    <property type="entry name" value="HisKA_2"/>
    <property type="match status" value="1"/>
</dbReference>
<evidence type="ECO:0000256" key="11">
    <source>
        <dbReference type="ARBA" id="ARBA00023026"/>
    </source>
</evidence>
<dbReference type="InterPro" id="IPR013656">
    <property type="entry name" value="PAS_4"/>
</dbReference>
<evidence type="ECO:0000313" key="14">
    <source>
        <dbReference type="Proteomes" id="UP000198926"/>
    </source>
</evidence>
<dbReference type="EC" id="2.7.13.3" evidence="2"/>
<feature type="domain" description="PAC" evidence="12">
    <location>
        <begin position="227"/>
        <end position="279"/>
    </location>
</feature>
<keyword evidence="7" id="KW-0677">Repeat</keyword>
<keyword evidence="6" id="KW-0808">Transferase</keyword>
<keyword evidence="10" id="KW-0067">ATP-binding</keyword>
<gene>
    <name evidence="13" type="ORF">SAMN05444714_2969</name>
</gene>
<keyword evidence="14" id="KW-1185">Reference proteome</keyword>
<comment type="catalytic activity">
    <reaction evidence="1">
        <text>ATP + protein L-histidine = ADP + protein N-phospho-L-histidine.</text>
        <dbReference type="EC" id="2.7.13.3"/>
    </reaction>
</comment>
<evidence type="ECO:0000259" key="12">
    <source>
        <dbReference type="PROSITE" id="PS50113"/>
    </source>
</evidence>
<keyword evidence="8" id="KW-0547">Nucleotide-binding</keyword>
<keyword evidence="11" id="KW-0843">Virulence</keyword>
<dbReference type="PANTHER" id="PTHR41523:SF8">
    <property type="entry name" value="ETHYLENE RESPONSE SENSOR PROTEIN"/>
    <property type="match status" value="1"/>
</dbReference>
<dbReference type="PROSITE" id="PS50113">
    <property type="entry name" value="PAC"/>
    <property type="match status" value="1"/>
</dbReference>
<dbReference type="AlphaFoldDB" id="A0A1I6N222"/>
<evidence type="ECO:0000313" key="13">
    <source>
        <dbReference type="EMBL" id="SFS21838.1"/>
    </source>
</evidence>
<evidence type="ECO:0000256" key="5">
    <source>
        <dbReference type="ARBA" id="ARBA00022643"/>
    </source>
</evidence>
<dbReference type="InterPro" id="IPR013655">
    <property type="entry name" value="PAS_fold_3"/>
</dbReference>
<dbReference type="Proteomes" id="UP000198926">
    <property type="component" value="Unassembled WGS sequence"/>
</dbReference>
<evidence type="ECO:0000256" key="3">
    <source>
        <dbReference type="ARBA" id="ARBA00022553"/>
    </source>
</evidence>
<accession>A0A1I6N222</accession>
<dbReference type="NCBIfam" id="TIGR00229">
    <property type="entry name" value="sensory_box"/>
    <property type="match status" value="1"/>
</dbReference>